<name>A0AA88RDN9_9ASTE</name>
<evidence type="ECO:0000256" key="1">
    <source>
        <dbReference type="SAM" id="MobiDB-lite"/>
    </source>
</evidence>
<keyword evidence="3" id="KW-1185">Reference proteome</keyword>
<proteinExistence type="predicted"/>
<protein>
    <submittedName>
        <fullName evidence="2">Uncharacterized protein</fullName>
    </submittedName>
</protein>
<dbReference type="PANTHER" id="PTHR31579">
    <property type="entry name" value="OS03G0796600 PROTEIN"/>
    <property type="match status" value="1"/>
</dbReference>
<dbReference type="AlphaFoldDB" id="A0AA88RDN9"/>
<accession>A0AA88RDN9</accession>
<dbReference type="PANTHER" id="PTHR31579:SF42">
    <property type="entry name" value="DUF506 FAMILY PROTEIN (DUF506)"/>
    <property type="match status" value="1"/>
</dbReference>
<gene>
    <name evidence="2" type="ORF">RJ640_003837</name>
</gene>
<dbReference type="Proteomes" id="UP001187471">
    <property type="component" value="Unassembled WGS sequence"/>
</dbReference>
<feature type="region of interest" description="Disordered" evidence="1">
    <location>
        <begin position="1"/>
        <end position="22"/>
    </location>
</feature>
<dbReference type="InterPro" id="IPR006502">
    <property type="entry name" value="PDDEXK-like"/>
</dbReference>
<evidence type="ECO:0000313" key="2">
    <source>
        <dbReference type="EMBL" id="KAK2984278.1"/>
    </source>
</evidence>
<dbReference type="NCBIfam" id="TIGR01615">
    <property type="entry name" value="A_thal_3542"/>
    <property type="match status" value="1"/>
</dbReference>
<reference evidence="2" key="1">
    <citation type="submission" date="2022-12" db="EMBL/GenBank/DDBJ databases">
        <title>Draft genome assemblies for two species of Escallonia (Escalloniales).</title>
        <authorList>
            <person name="Chanderbali A."/>
            <person name="Dervinis C."/>
            <person name="Anghel I."/>
            <person name="Soltis D."/>
            <person name="Soltis P."/>
            <person name="Zapata F."/>
        </authorList>
    </citation>
    <scope>NUCLEOTIDE SEQUENCE</scope>
    <source>
        <strain evidence="2">UCBG92.1500</strain>
        <tissue evidence="2">Leaf</tissue>
    </source>
</reference>
<feature type="compositionally biased region" description="Basic residues" evidence="1">
    <location>
        <begin position="1"/>
        <end position="13"/>
    </location>
</feature>
<sequence length="233" mass="26453">MSRHMIRKTRQRRREAGSASEATSMPALLYHKKYHPARNGRLSSGDYEYVDVNVAGTRYIVEAFLAGEFEIARPTDLYASMLDELPPIFVGKAEELKRVVRLMCSTTKESMKTMEMHMPPWRRYGYVLAKWFGLYKHTTSEAPLKKASDSEEGLARKRAVGFAPLPAHSYYCREDFVSKAGLLKALKGKQELLDTRFDDAKEDTLERAHNALLLCLADNVLRKVSQEMTAAGL</sequence>
<dbReference type="EMBL" id="JAVXUO010001250">
    <property type="protein sequence ID" value="KAK2984278.1"/>
    <property type="molecule type" value="Genomic_DNA"/>
</dbReference>
<comment type="caution">
    <text evidence="2">The sequence shown here is derived from an EMBL/GenBank/DDBJ whole genome shotgun (WGS) entry which is preliminary data.</text>
</comment>
<dbReference type="Pfam" id="PF04720">
    <property type="entry name" value="PDDEXK_6"/>
    <property type="match status" value="1"/>
</dbReference>
<evidence type="ECO:0000313" key="3">
    <source>
        <dbReference type="Proteomes" id="UP001187471"/>
    </source>
</evidence>
<organism evidence="2 3">
    <name type="scientific">Escallonia rubra</name>
    <dbReference type="NCBI Taxonomy" id="112253"/>
    <lineage>
        <taxon>Eukaryota</taxon>
        <taxon>Viridiplantae</taxon>
        <taxon>Streptophyta</taxon>
        <taxon>Embryophyta</taxon>
        <taxon>Tracheophyta</taxon>
        <taxon>Spermatophyta</taxon>
        <taxon>Magnoliopsida</taxon>
        <taxon>eudicotyledons</taxon>
        <taxon>Gunneridae</taxon>
        <taxon>Pentapetalae</taxon>
        <taxon>asterids</taxon>
        <taxon>campanulids</taxon>
        <taxon>Escalloniales</taxon>
        <taxon>Escalloniaceae</taxon>
        <taxon>Escallonia</taxon>
    </lineage>
</organism>